<dbReference type="OrthoDB" id="7874861at2"/>
<accession>A0A254NAE6</accession>
<evidence type="ECO:0000313" key="2">
    <source>
        <dbReference type="Proteomes" id="UP000197446"/>
    </source>
</evidence>
<proteinExistence type="predicted"/>
<comment type="caution">
    <text evidence="1">The sequence shown here is derived from an EMBL/GenBank/DDBJ whole genome shotgun (WGS) entry which is preliminary data.</text>
</comment>
<gene>
    <name evidence="1" type="ORF">CDO81_19610</name>
</gene>
<dbReference type="RefSeq" id="WP_088484918.1">
    <property type="nucleotide sequence ID" value="NZ_NISI01000009.1"/>
</dbReference>
<keyword evidence="2" id="KW-1185">Reference proteome</keyword>
<dbReference type="Proteomes" id="UP000197446">
    <property type="component" value="Unassembled WGS sequence"/>
</dbReference>
<dbReference type="EMBL" id="NISI01000009">
    <property type="protein sequence ID" value="OWR02398.1"/>
    <property type="molecule type" value="Genomic_DNA"/>
</dbReference>
<protein>
    <submittedName>
        <fullName evidence="1">Uncharacterized protein</fullName>
    </submittedName>
</protein>
<organism evidence="1 2">
    <name type="scientific">Roseateles puraquae</name>
    <dbReference type="NCBI Taxonomy" id="431059"/>
    <lineage>
        <taxon>Bacteria</taxon>
        <taxon>Pseudomonadati</taxon>
        <taxon>Pseudomonadota</taxon>
        <taxon>Betaproteobacteria</taxon>
        <taxon>Burkholderiales</taxon>
        <taxon>Sphaerotilaceae</taxon>
        <taxon>Roseateles</taxon>
    </lineage>
</organism>
<reference evidence="1 2" key="1">
    <citation type="journal article" date="2007" name="Int. J. Syst. Evol. Microbiol.">
        <title>Description of Pelomonas aquatica sp. nov. and Pelomonas puraquae sp. nov., isolated from industrial and haemodialysis water.</title>
        <authorList>
            <person name="Gomila M."/>
            <person name="Bowien B."/>
            <person name="Falsen E."/>
            <person name="Moore E.R."/>
            <person name="Lalucat J."/>
        </authorList>
    </citation>
    <scope>NUCLEOTIDE SEQUENCE [LARGE SCALE GENOMIC DNA]</scope>
    <source>
        <strain evidence="1 2">CCUG 52769</strain>
    </source>
</reference>
<name>A0A254NAE6_9BURK</name>
<sequence length="93" mass="10181">MDALPTSPSIPLLPRARQRGKYQRVDQPADVINVPGALLKLDTLARLSGESICTLYRAAKRGDLVLTKRGARCTRVTSENARDYLARFARGAA</sequence>
<dbReference type="AlphaFoldDB" id="A0A254NAE6"/>
<evidence type="ECO:0000313" key="1">
    <source>
        <dbReference type="EMBL" id="OWR02398.1"/>
    </source>
</evidence>